<dbReference type="GO" id="GO:0005886">
    <property type="term" value="C:plasma membrane"/>
    <property type="evidence" value="ECO:0007669"/>
    <property type="project" value="TreeGrafter"/>
</dbReference>
<dbReference type="PRINTS" id="PR00120">
    <property type="entry name" value="HATPASE"/>
</dbReference>
<comment type="similarity">
    <text evidence="2">Belongs to the cation transport ATPase (P-type) (TC 3.A.3) family. Type IIA subfamily.</text>
</comment>
<dbReference type="GO" id="GO:0006883">
    <property type="term" value="P:intracellular sodium ion homeostasis"/>
    <property type="evidence" value="ECO:0007669"/>
    <property type="project" value="TreeGrafter"/>
</dbReference>
<dbReference type="GO" id="GO:0005524">
    <property type="term" value="F:ATP binding"/>
    <property type="evidence" value="ECO:0007669"/>
    <property type="project" value="UniProtKB-KW"/>
</dbReference>
<keyword evidence="3" id="KW-0597">Phosphoprotein</keyword>
<dbReference type="InterPro" id="IPR004014">
    <property type="entry name" value="ATPase_P-typ_cation-transptr_N"/>
</dbReference>
<dbReference type="GO" id="GO:0005391">
    <property type="term" value="F:P-type sodium:potassium-exchanging transporter activity"/>
    <property type="evidence" value="ECO:0007669"/>
    <property type="project" value="TreeGrafter"/>
</dbReference>
<dbReference type="Gene3D" id="3.40.1110.10">
    <property type="entry name" value="Calcium-transporting ATPase, cytoplasmic domain N"/>
    <property type="match status" value="1"/>
</dbReference>
<evidence type="ECO:0000259" key="12">
    <source>
        <dbReference type="SMART" id="SM00831"/>
    </source>
</evidence>
<dbReference type="SFLD" id="SFLDS00003">
    <property type="entry name" value="Haloacid_Dehalogenase"/>
    <property type="match status" value="1"/>
</dbReference>
<dbReference type="InterPro" id="IPR023299">
    <property type="entry name" value="ATPase_P-typ_cyto_dom_N"/>
</dbReference>
<comment type="caution">
    <text evidence="13">The sequence shown here is derived from an EMBL/GenBank/DDBJ whole genome shotgun (WGS) entry which is preliminary data.</text>
</comment>
<dbReference type="InterPro" id="IPR008250">
    <property type="entry name" value="ATPase_P-typ_transduc_dom_A_sf"/>
</dbReference>
<dbReference type="GO" id="GO:0012505">
    <property type="term" value="C:endomembrane system"/>
    <property type="evidence" value="ECO:0007669"/>
    <property type="project" value="UniProtKB-SubCell"/>
</dbReference>
<keyword evidence="9 11" id="KW-1133">Transmembrane helix</keyword>
<keyword evidence="7" id="KW-0460">Magnesium</keyword>
<dbReference type="SMART" id="SM00831">
    <property type="entry name" value="Cation_ATPase_N"/>
    <property type="match status" value="1"/>
</dbReference>
<dbReference type="PROSITE" id="PS00154">
    <property type="entry name" value="ATPASE_E1_E2"/>
    <property type="match status" value="1"/>
</dbReference>
<dbReference type="InterPro" id="IPR001757">
    <property type="entry name" value="P_typ_ATPase"/>
</dbReference>
<dbReference type="GO" id="GO:1990573">
    <property type="term" value="P:potassium ion import across plasma membrane"/>
    <property type="evidence" value="ECO:0007669"/>
    <property type="project" value="TreeGrafter"/>
</dbReference>
<feature type="transmembrane region" description="Helical" evidence="11">
    <location>
        <begin position="858"/>
        <end position="877"/>
    </location>
</feature>
<dbReference type="PRINTS" id="PR00119">
    <property type="entry name" value="CATATPASE"/>
</dbReference>
<evidence type="ECO:0000256" key="1">
    <source>
        <dbReference type="ARBA" id="ARBA00004127"/>
    </source>
</evidence>
<feature type="transmembrane region" description="Helical" evidence="11">
    <location>
        <begin position="275"/>
        <end position="301"/>
    </location>
</feature>
<evidence type="ECO:0000256" key="5">
    <source>
        <dbReference type="ARBA" id="ARBA00022741"/>
    </source>
</evidence>
<dbReference type="InterPro" id="IPR050510">
    <property type="entry name" value="Cation_transp_ATPase_P-type"/>
</dbReference>
<dbReference type="Gene3D" id="1.20.1110.10">
    <property type="entry name" value="Calcium-transporting ATPase, transmembrane domain"/>
    <property type="match status" value="1"/>
</dbReference>
<dbReference type="InterPro" id="IPR059000">
    <property type="entry name" value="ATPase_P-type_domA"/>
</dbReference>
<dbReference type="NCBIfam" id="TIGR01494">
    <property type="entry name" value="ATPase_P-type"/>
    <property type="match status" value="2"/>
</dbReference>
<dbReference type="FunFam" id="2.70.150.10:FF:000160">
    <property type="entry name" value="Sarcoplasmic/endoplasmic reticulum calcium ATPase 1"/>
    <property type="match status" value="1"/>
</dbReference>
<proteinExistence type="inferred from homology"/>
<evidence type="ECO:0000256" key="9">
    <source>
        <dbReference type="ARBA" id="ARBA00022989"/>
    </source>
</evidence>
<evidence type="ECO:0000313" key="14">
    <source>
        <dbReference type="Proteomes" id="UP000240009"/>
    </source>
</evidence>
<evidence type="ECO:0000256" key="4">
    <source>
        <dbReference type="ARBA" id="ARBA00022692"/>
    </source>
</evidence>
<evidence type="ECO:0000256" key="10">
    <source>
        <dbReference type="ARBA" id="ARBA00023136"/>
    </source>
</evidence>
<dbReference type="SFLD" id="SFLDF00027">
    <property type="entry name" value="p-type_atpase"/>
    <property type="match status" value="1"/>
</dbReference>
<dbReference type="Pfam" id="PF00690">
    <property type="entry name" value="Cation_ATPase_N"/>
    <property type="match status" value="1"/>
</dbReference>
<feature type="transmembrane region" description="Helical" evidence="11">
    <location>
        <begin position="762"/>
        <end position="781"/>
    </location>
</feature>
<comment type="subcellular location">
    <subcellularLocation>
        <location evidence="1">Endomembrane system</location>
        <topology evidence="1">Multi-pass membrane protein</topology>
    </subcellularLocation>
</comment>
<dbReference type="Gene3D" id="2.70.150.10">
    <property type="entry name" value="Calcium-transporting ATPase, cytoplasmic transduction domain A"/>
    <property type="match status" value="1"/>
</dbReference>
<dbReference type="PANTHER" id="PTHR43294:SF20">
    <property type="entry name" value="P-TYPE ATPASE"/>
    <property type="match status" value="1"/>
</dbReference>
<dbReference type="AlphaFoldDB" id="A0A2S8F0E7"/>
<evidence type="ECO:0000256" key="3">
    <source>
        <dbReference type="ARBA" id="ARBA00022553"/>
    </source>
</evidence>
<name>A0A2S8F0E7_9BACT</name>
<dbReference type="InterPro" id="IPR023214">
    <property type="entry name" value="HAD_sf"/>
</dbReference>
<dbReference type="SFLD" id="SFLDG00002">
    <property type="entry name" value="C1.7:_P-type_atpase_like"/>
    <property type="match status" value="1"/>
</dbReference>
<feature type="domain" description="Cation-transporting P-type ATPase N-terminal" evidence="12">
    <location>
        <begin position="6"/>
        <end position="79"/>
    </location>
</feature>
<feature type="transmembrane region" description="Helical" evidence="11">
    <location>
        <begin position="685"/>
        <end position="710"/>
    </location>
</feature>
<sequence>MSEKCEWQAVPLEEVYRALDANANGLSQLEANARLDRFGANTLPEQPPPAWWQVLLRQFYSPLIYILLVAAFISILTGDLRDAGFIFFVLLLNATVGGYQEWKAEKSSQALRKLLRIRASVQRGEEVQEIPAEEVVPGDIVWLESGNRIPADLRLIMARGLEIDESLLTGESLSVSKDPAWIGEVGSSQADQANMTFAGSIVTHGRAKGMVVATGSSTAVGQLALDVTRSTGGKLPLLGRMEQFTNVIAITTLAIAAVIGTIGGLLGRYAPTEMFIFVVVLAVAAIPEGLPVAMTVALAVATTRMARRGVIVRRLTAVEGLGSCTLIATDKTGTLTVNELTVREVRLPTDDAFTVTGEGFLPQGEILSQESNAAGLDSPILQSLVRSVVLCNEADLHQRNGSWHWRGDAVDVALLVLGHKAGHTREAMLTSYPQVNDIPYESERQYAASFNESDGEVRVVVKGAPERILQMCGQQVNRERMERIALTMAQRGMRVLAVAEGAGADGLDQTRVPSEPTDLNLLGFVGMIDPLRPGVREAIDKCRRCGVEVAMVTGDHCVTALAIARDLGMAEHEDQVMTGTELASKTPDELAQIIQHIRVFARVAPRQKLQIVDAAQKSGHFVAVTGDGVNDAPALQAANIGVAMGQSGTDVAREASELVISDDNFATIIVGIEEGRVAYDNIRKVIYLLISTGAGELLVMGLAVVTGMPLPLLPVQVLWMNLVTNGIQDVALAFEPGEGDILDRKPRSPKERIFDRLMIERTLVAAGVMGIIGFGTFYWMIHNGFSESDSRNVLLLMMVLFENFHIGNCRSETQSAFYVSPLRSPFLLAGAIGAFVIHLGAMYLPFMQAILDTSPVSWTTWGIVAALSITIVPAIELHKWLWNRRSK</sequence>
<dbReference type="InterPro" id="IPR023298">
    <property type="entry name" value="ATPase_P-typ_TM_dom_sf"/>
</dbReference>
<feature type="transmembrane region" description="Helical" evidence="11">
    <location>
        <begin position="244"/>
        <end position="269"/>
    </location>
</feature>
<gene>
    <name evidence="13" type="ORF">C5Y96_22755</name>
</gene>
<dbReference type="SUPFAM" id="SSF56784">
    <property type="entry name" value="HAD-like"/>
    <property type="match status" value="1"/>
</dbReference>
<dbReference type="SUPFAM" id="SSF81653">
    <property type="entry name" value="Calcium ATPase, transduction domain A"/>
    <property type="match status" value="1"/>
</dbReference>
<dbReference type="EMBL" id="PUIA01000074">
    <property type="protein sequence ID" value="PQO25645.1"/>
    <property type="molecule type" value="Genomic_DNA"/>
</dbReference>
<protein>
    <submittedName>
        <fullName evidence="13">ATPase</fullName>
    </submittedName>
</protein>
<keyword evidence="8" id="KW-1278">Translocase</keyword>
<reference evidence="13 14" key="1">
    <citation type="submission" date="2018-02" db="EMBL/GenBank/DDBJ databases">
        <title>Comparative genomes isolates from brazilian mangrove.</title>
        <authorList>
            <person name="Araujo J.E."/>
            <person name="Taketani R.G."/>
            <person name="Silva M.C.P."/>
            <person name="Loureco M.V."/>
            <person name="Andreote F.D."/>
        </authorList>
    </citation>
    <scope>NUCLEOTIDE SEQUENCE [LARGE SCALE GENOMIC DNA]</scope>
    <source>
        <strain evidence="13 14">HEX-2 MGV</strain>
    </source>
</reference>
<dbReference type="InterPro" id="IPR018303">
    <property type="entry name" value="ATPase_P-typ_P_site"/>
</dbReference>
<dbReference type="PANTHER" id="PTHR43294">
    <property type="entry name" value="SODIUM/POTASSIUM-TRANSPORTING ATPASE SUBUNIT ALPHA"/>
    <property type="match status" value="1"/>
</dbReference>
<evidence type="ECO:0000256" key="2">
    <source>
        <dbReference type="ARBA" id="ARBA00005675"/>
    </source>
</evidence>
<feature type="transmembrane region" description="Helical" evidence="11">
    <location>
        <begin position="83"/>
        <end position="102"/>
    </location>
</feature>
<feature type="transmembrane region" description="Helical" evidence="11">
    <location>
        <begin position="826"/>
        <end position="846"/>
    </location>
</feature>
<accession>A0A2S8F0E7</accession>
<dbReference type="Pfam" id="PF00689">
    <property type="entry name" value="Cation_ATPase_C"/>
    <property type="match status" value="1"/>
</dbReference>
<dbReference type="SUPFAM" id="SSF81660">
    <property type="entry name" value="Metal cation-transporting ATPase, ATP-binding domain N"/>
    <property type="match status" value="1"/>
</dbReference>
<dbReference type="InterPro" id="IPR006068">
    <property type="entry name" value="ATPase_P-typ_cation-transptr_C"/>
</dbReference>
<evidence type="ECO:0000256" key="8">
    <source>
        <dbReference type="ARBA" id="ARBA00022967"/>
    </source>
</evidence>
<keyword evidence="4 11" id="KW-0812">Transmembrane</keyword>
<evidence type="ECO:0000256" key="11">
    <source>
        <dbReference type="SAM" id="Phobius"/>
    </source>
</evidence>
<organism evidence="13 14">
    <name type="scientific">Blastopirellula marina</name>
    <dbReference type="NCBI Taxonomy" id="124"/>
    <lineage>
        <taxon>Bacteria</taxon>
        <taxon>Pseudomonadati</taxon>
        <taxon>Planctomycetota</taxon>
        <taxon>Planctomycetia</taxon>
        <taxon>Pirellulales</taxon>
        <taxon>Pirellulaceae</taxon>
        <taxon>Blastopirellula</taxon>
    </lineage>
</organism>
<dbReference type="Gene3D" id="3.40.50.1000">
    <property type="entry name" value="HAD superfamily/HAD-like"/>
    <property type="match status" value="1"/>
</dbReference>
<evidence type="ECO:0000256" key="7">
    <source>
        <dbReference type="ARBA" id="ARBA00022842"/>
    </source>
</evidence>
<dbReference type="OrthoDB" id="211392at2"/>
<evidence type="ECO:0000256" key="6">
    <source>
        <dbReference type="ARBA" id="ARBA00022840"/>
    </source>
</evidence>
<feature type="transmembrane region" description="Helical" evidence="11">
    <location>
        <begin position="59"/>
        <end position="77"/>
    </location>
</feature>
<dbReference type="RefSeq" id="WP_105358238.1">
    <property type="nucleotide sequence ID" value="NZ_PUIA01000074.1"/>
</dbReference>
<dbReference type="SUPFAM" id="SSF81665">
    <property type="entry name" value="Calcium ATPase, transmembrane domain M"/>
    <property type="match status" value="1"/>
</dbReference>
<dbReference type="Pfam" id="PF00122">
    <property type="entry name" value="E1-E2_ATPase"/>
    <property type="match status" value="1"/>
</dbReference>
<evidence type="ECO:0000313" key="13">
    <source>
        <dbReference type="EMBL" id="PQO25645.1"/>
    </source>
</evidence>
<dbReference type="FunFam" id="3.40.50.1000:FF:000193">
    <property type="entry name" value="Plasma membrane calcium-transporting ATPase 2"/>
    <property type="match status" value="1"/>
</dbReference>
<keyword evidence="6" id="KW-0067">ATP-binding</keyword>
<dbReference type="GO" id="GO:0036376">
    <property type="term" value="P:sodium ion export across plasma membrane"/>
    <property type="evidence" value="ECO:0007669"/>
    <property type="project" value="TreeGrafter"/>
</dbReference>
<keyword evidence="5" id="KW-0547">Nucleotide-binding</keyword>
<dbReference type="GO" id="GO:0016887">
    <property type="term" value="F:ATP hydrolysis activity"/>
    <property type="evidence" value="ECO:0007669"/>
    <property type="project" value="InterPro"/>
</dbReference>
<dbReference type="InterPro" id="IPR044492">
    <property type="entry name" value="P_typ_ATPase_HD_dom"/>
</dbReference>
<dbReference type="InterPro" id="IPR036412">
    <property type="entry name" value="HAD-like_sf"/>
</dbReference>
<dbReference type="Pfam" id="PF13246">
    <property type="entry name" value="Cation_ATPase"/>
    <property type="match status" value="1"/>
</dbReference>
<keyword evidence="10 11" id="KW-0472">Membrane</keyword>
<dbReference type="GO" id="GO:0030007">
    <property type="term" value="P:intracellular potassium ion homeostasis"/>
    <property type="evidence" value="ECO:0007669"/>
    <property type="project" value="TreeGrafter"/>
</dbReference>
<dbReference type="Proteomes" id="UP000240009">
    <property type="component" value="Unassembled WGS sequence"/>
</dbReference>
<dbReference type="GO" id="GO:1902600">
    <property type="term" value="P:proton transmembrane transport"/>
    <property type="evidence" value="ECO:0007669"/>
    <property type="project" value="TreeGrafter"/>
</dbReference>